<keyword evidence="1" id="KW-0456">Lyase</keyword>
<comment type="caution">
    <text evidence="3">The sequence shown here is derived from an EMBL/GenBank/DDBJ whole genome shotgun (WGS) entry which is preliminary data.</text>
</comment>
<proteinExistence type="predicted"/>
<dbReference type="Pfam" id="PF04909">
    <property type="entry name" value="Amidohydro_2"/>
    <property type="match status" value="1"/>
</dbReference>
<dbReference type="AlphaFoldDB" id="A0A0F9JPF7"/>
<evidence type="ECO:0000313" key="3">
    <source>
        <dbReference type="EMBL" id="KKM07546.1"/>
    </source>
</evidence>
<dbReference type="GO" id="GO:0019748">
    <property type="term" value="P:secondary metabolic process"/>
    <property type="evidence" value="ECO:0007669"/>
    <property type="project" value="TreeGrafter"/>
</dbReference>
<dbReference type="EMBL" id="LAZR01015746">
    <property type="protein sequence ID" value="KKM07546.1"/>
    <property type="molecule type" value="Genomic_DNA"/>
</dbReference>
<dbReference type="CDD" id="cd01292">
    <property type="entry name" value="metallo-dependent_hydrolases"/>
    <property type="match status" value="1"/>
</dbReference>
<gene>
    <name evidence="3" type="ORF">LCGC14_1732820</name>
</gene>
<evidence type="ECO:0000256" key="1">
    <source>
        <dbReference type="ARBA" id="ARBA00023239"/>
    </source>
</evidence>
<protein>
    <recommendedName>
        <fullName evidence="2">Amidohydrolase-related domain-containing protein</fullName>
    </recommendedName>
</protein>
<feature type="domain" description="Amidohydrolase-related" evidence="2">
    <location>
        <begin position="25"/>
        <end position="268"/>
    </location>
</feature>
<dbReference type="GO" id="GO:0016831">
    <property type="term" value="F:carboxy-lyase activity"/>
    <property type="evidence" value="ECO:0007669"/>
    <property type="project" value="InterPro"/>
</dbReference>
<dbReference type="InterPro" id="IPR032466">
    <property type="entry name" value="Metal_Hydrolase"/>
</dbReference>
<feature type="non-terminal residue" evidence="3">
    <location>
        <position position="280"/>
    </location>
</feature>
<dbReference type="SUPFAM" id="SSF51556">
    <property type="entry name" value="Metallo-dependent hydrolases"/>
    <property type="match status" value="1"/>
</dbReference>
<dbReference type="Gene3D" id="3.20.20.140">
    <property type="entry name" value="Metal-dependent hydrolases"/>
    <property type="match status" value="1"/>
</dbReference>
<dbReference type="PANTHER" id="PTHR21240:SF28">
    <property type="entry name" value="ISO-OROTATE DECARBOXYLASE (EUROFUNG)"/>
    <property type="match status" value="1"/>
</dbReference>
<dbReference type="GO" id="GO:0005737">
    <property type="term" value="C:cytoplasm"/>
    <property type="evidence" value="ECO:0007669"/>
    <property type="project" value="TreeGrafter"/>
</dbReference>
<accession>A0A0F9JPF7</accession>
<organism evidence="3">
    <name type="scientific">marine sediment metagenome</name>
    <dbReference type="NCBI Taxonomy" id="412755"/>
    <lineage>
        <taxon>unclassified sequences</taxon>
        <taxon>metagenomes</taxon>
        <taxon>ecological metagenomes</taxon>
    </lineage>
</organism>
<dbReference type="InterPro" id="IPR006680">
    <property type="entry name" value="Amidohydro-rel"/>
</dbReference>
<name>A0A0F9JPF7_9ZZZZ</name>
<dbReference type="InterPro" id="IPR032465">
    <property type="entry name" value="ACMSD"/>
</dbReference>
<evidence type="ECO:0000259" key="2">
    <source>
        <dbReference type="Pfam" id="PF04909"/>
    </source>
</evidence>
<dbReference type="PANTHER" id="PTHR21240">
    <property type="entry name" value="2-AMINO-3-CARBOXYLMUCONATE-6-SEMIALDEHYDE DECARBOXYLASE"/>
    <property type="match status" value="1"/>
</dbReference>
<reference evidence="3" key="1">
    <citation type="journal article" date="2015" name="Nature">
        <title>Complex archaea that bridge the gap between prokaryotes and eukaryotes.</title>
        <authorList>
            <person name="Spang A."/>
            <person name="Saw J.H."/>
            <person name="Jorgensen S.L."/>
            <person name="Zaremba-Niedzwiedzka K."/>
            <person name="Martijn J."/>
            <person name="Lind A.E."/>
            <person name="van Eijk R."/>
            <person name="Schleper C."/>
            <person name="Guy L."/>
            <person name="Ettema T.J."/>
        </authorList>
    </citation>
    <scope>NUCLEOTIDE SEQUENCE</scope>
</reference>
<dbReference type="GO" id="GO:0016787">
    <property type="term" value="F:hydrolase activity"/>
    <property type="evidence" value="ECO:0007669"/>
    <property type="project" value="InterPro"/>
</dbReference>
<sequence>MVKPPLPALNDIEGSKVPDSFPLIVDAHVHVFPEPIFKSIWKWFDKYGWPIRYKFHTATVLDFLLSRGVGHIVAFAYAHKPGIASELNRYMADKCEQFSQKVTGLATVFPGEEKSEQILRAAFDAGLGGVKLHAHVQCFDMNSEEMDIIYDLCSSQQKPIVMHVGREPKIDGYSCDPYLICGVKKLETVIKNYPGLKICVPHFGMNEYLSYKRLIEKYDNLWLDSAMVLTDYFPNNGSFPLNEMRIDRIMYGSDFPNLPFAWDRELKWIHKTRLPDKFLE</sequence>